<keyword evidence="2" id="KW-1185">Reference proteome</keyword>
<accession>A0A841JAN4</accession>
<gene>
    <name evidence="1" type="ORF">FHS92_003329</name>
</gene>
<dbReference type="Proteomes" id="UP000552700">
    <property type="component" value="Unassembled WGS sequence"/>
</dbReference>
<evidence type="ECO:0000313" key="2">
    <source>
        <dbReference type="Proteomes" id="UP000552700"/>
    </source>
</evidence>
<evidence type="ECO:0000313" key="1">
    <source>
        <dbReference type="EMBL" id="MBB6125565.1"/>
    </source>
</evidence>
<dbReference type="EMBL" id="JACIJP010000009">
    <property type="protein sequence ID" value="MBB6125565.1"/>
    <property type="molecule type" value="Genomic_DNA"/>
</dbReference>
<sequence length="217" mass="23874">MTDIDLALARLGQAPMPAGLAANDDAVLTGAARRQQEAALAPRLMGVAEKLSRLAWGLSFPTSHAPSGLFFRSEDSHHMRLLLLGALAPAVLMTAPANARPTRVDIPVQIQPNSWVYVQWVTVKAEDGRTIVSGYVRNKKWFANRRGDLHIAFVKNDQQIGCQESNWRKYRFHSRGQWRFSASADIPASDIDSIRISHAIHDQGSDHPANSLNTCSG</sequence>
<name>A0A841JAN4_9SPHN</name>
<dbReference type="RefSeq" id="WP_184081786.1">
    <property type="nucleotide sequence ID" value="NZ_JACIJP010000009.1"/>
</dbReference>
<proteinExistence type="predicted"/>
<dbReference type="AlphaFoldDB" id="A0A841JAN4"/>
<reference evidence="1 2" key="1">
    <citation type="submission" date="2020-08" db="EMBL/GenBank/DDBJ databases">
        <title>Genomic Encyclopedia of Type Strains, Phase IV (KMG-IV): sequencing the most valuable type-strain genomes for metagenomic binning, comparative biology and taxonomic classification.</title>
        <authorList>
            <person name="Goeker M."/>
        </authorList>
    </citation>
    <scope>NUCLEOTIDE SEQUENCE [LARGE SCALE GENOMIC DNA]</scope>
    <source>
        <strain evidence="1 2">DSM 102255</strain>
    </source>
</reference>
<organism evidence="1 2">
    <name type="scientific">Sphingobium subterraneum</name>
    <dbReference type="NCBI Taxonomy" id="627688"/>
    <lineage>
        <taxon>Bacteria</taxon>
        <taxon>Pseudomonadati</taxon>
        <taxon>Pseudomonadota</taxon>
        <taxon>Alphaproteobacteria</taxon>
        <taxon>Sphingomonadales</taxon>
        <taxon>Sphingomonadaceae</taxon>
        <taxon>Sphingobium</taxon>
    </lineage>
</organism>
<protein>
    <submittedName>
        <fullName evidence="1">Uncharacterized protein</fullName>
    </submittedName>
</protein>
<comment type="caution">
    <text evidence="1">The sequence shown here is derived from an EMBL/GenBank/DDBJ whole genome shotgun (WGS) entry which is preliminary data.</text>
</comment>